<evidence type="ECO:0000256" key="5">
    <source>
        <dbReference type="ARBA" id="ARBA00022723"/>
    </source>
</evidence>
<accession>A0A1X0RXL9</accession>
<dbReference type="NCBIfam" id="TIGR00539">
    <property type="entry name" value="hemN_rel"/>
    <property type="match status" value="1"/>
</dbReference>
<evidence type="ECO:0000256" key="10">
    <source>
        <dbReference type="ARBA" id="ARBA00045130"/>
    </source>
</evidence>
<evidence type="ECO:0000259" key="11">
    <source>
        <dbReference type="PROSITE" id="PS51918"/>
    </source>
</evidence>
<protein>
    <recommendedName>
        <fullName evidence="2">Radical S-adenosyl methionine domain-containing protein 1, mitochondrial</fullName>
    </recommendedName>
    <alternativeName>
        <fullName evidence="9">Putative heme chaperone</fullName>
    </alternativeName>
</protein>
<dbReference type="GO" id="GO:0005739">
    <property type="term" value="C:mitochondrion"/>
    <property type="evidence" value="ECO:0007669"/>
    <property type="project" value="TreeGrafter"/>
</dbReference>
<evidence type="ECO:0000256" key="9">
    <source>
        <dbReference type="ARBA" id="ARBA00033094"/>
    </source>
</evidence>
<dbReference type="GO" id="GO:0004109">
    <property type="term" value="F:coproporphyrinogen oxidase activity"/>
    <property type="evidence" value="ECO:0007669"/>
    <property type="project" value="InterPro"/>
</dbReference>
<dbReference type="AlphaFoldDB" id="A0A1X0RXL9"/>
<dbReference type="GO" id="GO:0051539">
    <property type="term" value="F:4 iron, 4 sulfur cluster binding"/>
    <property type="evidence" value="ECO:0007669"/>
    <property type="project" value="InterPro"/>
</dbReference>
<dbReference type="OMA" id="HIPWCVR"/>
<keyword evidence="5" id="KW-0479">Metal-binding</keyword>
<dbReference type="SFLD" id="SFLDG01082">
    <property type="entry name" value="B12-binding_domain_containing"/>
    <property type="match status" value="1"/>
</dbReference>
<evidence type="ECO:0000256" key="4">
    <source>
        <dbReference type="ARBA" id="ARBA00022691"/>
    </source>
</evidence>
<dbReference type="PANTHER" id="PTHR13932">
    <property type="entry name" value="COPROPORPHYRINIGEN III OXIDASE"/>
    <property type="match status" value="1"/>
</dbReference>
<feature type="domain" description="Radical SAM core" evidence="11">
    <location>
        <begin position="1"/>
        <end position="244"/>
    </location>
</feature>
<comment type="similarity">
    <text evidence="1">Belongs to the anaerobic coproporphyrinogen-III oxidase family. HemW subfamily.</text>
</comment>
<dbReference type="VEuPathDB" id="FungiDB:BCV72DRAFT_306361"/>
<evidence type="ECO:0000256" key="8">
    <source>
        <dbReference type="ARBA" id="ARBA00023186"/>
    </source>
</evidence>
<dbReference type="GO" id="GO:0046872">
    <property type="term" value="F:metal ion binding"/>
    <property type="evidence" value="ECO:0007669"/>
    <property type="project" value="UniProtKB-KW"/>
</dbReference>
<evidence type="ECO:0000256" key="7">
    <source>
        <dbReference type="ARBA" id="ARBA00023014"/>
    </source>
</evidence>
<sequence length="421" mass="47953">MRNSKLFSVYIHWPFCESKCTYCNFNKYVNPRDPPHERLLAAMKTELGYFLNNTRFQLKHKKIHSVYFGGGTPSLAQPVVVSSLLSTLDEHIGLTKETEITLEANPTSAEKDKLEQFKQIGINRLSLGIQTFNQKHLKMLGRDHSVKEALSALEAAKRIFGSDRVSFDLIFARPGQTLDEWKNELKHALTIAGDHLSLYQLSMERSTPLHKQYLKGLVPAMPDHDLSADMYEETVRQCEAFGYSHYEVSSFAKTQKAISRHNFSYWQGIDYLGIGPGAHGRLTDVSANQRVRTFGEFHPDKYMALCESDGEGLRKITPIPFDTMAEELIVFGLRTRMGIPRSRFRELTGGKSVEEFLNKEQLNMFLEAGFLIDEQGLVDDRAQTYIPHELLSQWKDGGGIRPTEAGLERIDYILPRLLESN</sequence>
<dbReference type="InterPro" id="IPR034505">
    <property type="entry name" value="Coproporphyrinogen-III_oxidase"/>
</dbReference>
<dbReference type="Pfam" id="PF04055">
    <property type="entry name" value="Radical_SAM"/>
    <property type="match status" value="1"/>
</dbReference>
<dbReference type="InterPro" id="IPR058240">
    <property type="entry name" value="rSAM_sf"/>
</dbReference>
<dbReference type="SMART" id="SM00729">
    <property type="entry name" value="Elp3"/>
    <property type="match status" value="1"/>
</dbReference>
<gene>
    <name evidence="12" type="ORF">BCV71DRAFT_265385</name>
</gene>
<keyword evidence="7" id="KW-0411">Iron-sulfur</keyword>
<dbReference type="Proteomes" id="UP000242381">
    <property type="component" value="Unassembled WGS sequence"/>
</dbReference>
<dbReference type="PROSITE" id="PS51918">
    <property type="entry name" value="RADICAL_SAM"/>
    <property type="match status" value="1"/>
</dbReference>
<dbReference type="SFLD" id="SFLDG01065">
    <property type="entry name" value="anaerobic_coproporphyrinogen-I"/>
    <property type="match status" value="1"/>
</dbReference>
<dbReference type="InterPro" id="IPR010723">
    <property type="entry name" value="HemN_C"/>
</dbReference>
<keyword evidence="4" id="KW-0949">S-adenosyl-L-methionine</keyword>
<reference evidence="12 13" key="1">
    <citation type="journal article" date="2016" name="Proc. Natl. Acad. Sci. U.S.A.">
        <title>Lipid metabolic changes in an early divergent fungus govern the establishment of a mutualistic symbiosis with endobacteria.</title>
        <authorList>
            <person name="Lastovetsky O.A."/>
            <person name="Gaspar M.L."/>
            <person name="Mondo S.J."/>
            <person name="LaButti K.M."/>
            <person name="Sandor L."/>
            <person name="Grigoriev I.V."/>
            <person name="Henry S.A."/>
            <person name="Pawlowska T.E."/>
        </authorList>
    </citation>
    <scope>NUCLEOTIDE SEQUENCE [LARGE SCALE GENOMIC DNA]</scope>
    <source>
        <strain evidence="12 13">ATCC 11559</strain>
    </source>
</reference>
<dbReference type="SFLD" id="SFLDS00029">
    <property type="entry name" value="Radical_SAM"/>
    <property type="match status" value="1"/>
</dbReference>
<evidence type="ECO:0000256" key="3">
    <source>
        <dbReference type="ARBA" id="ARBA00022617"/>
    </source>
</evidence>
<dbReference type="CDD" id="cd01335">
    <property type="entry name" value="Radical_SAM"/>
    <property type="match status" value="1"/>
</dbReference>
<evidence type="ECO:0000313" key="13">
    <source>
        <dbReference type="Proteomes" id="UP000242381"/>
    </source>
</evidence>
<name>A0A1X0RXL9_RHIZD</name>
<evidence type="ECO:0000313" key="12">
    <source>
        <dbReference type="EMBL" id="ORE16770.1"/>
    </source>
</evidence>
<keyword evidence="3" id="KW-0349">Heme</keyword>
<dbReference type="InterPro" id="IPR006638">
    <property type="entry name" value="Elp3/MiaA/NifB-like_rSAM"/>
</dbReference>
<dbReference type="Pfam" id="PF06969">
    <property type="entry name" value="HemN_C"/>
    <property type="match status" value="1"/>
</dbReference>
<proteinExistence type="inferred from homology"/>
<evidence type="ECO:0000256" key="1">
    <source>
        <dbReference type="ARBA" id="ARBA00006100"/>
    </source>
</evidence>
<dbReference type="GO" id="GO:0006779">
    <property type="term" value="P:porphyrin-containing compound biosynthetic process"/>
    <property type="evidence" value="ECO:0007669"/>
    <property type="project" value="InterPro"/>
</dbReference>
<dbReference type="Gene3D" id="3.20.20.70">
    <property type="entry name" value="Aldolase class I"/>
    <property type="match status" value="1"/>
</dbReference>
<dbReference type="InterPro" id="IPR013785">
    <property type="entry name" value="Aldolase_TIM"/>
</dbReference>
<dbReference type="PANTHER" id="PTHR13932:SF5">
    <property type="entry name" value="RADICAL S-ADENOSYL METHIONINE DOMAIN-CONTAINING PROTEIN 1, MITOCHONDRIAL"/>
    <property type="match status" value="1"/>
</dbReference>
<keyword evidence="8" id="KW-0143">Chaperone</keyword>
<dbReference type="InterPro" id="IPR004559">
    <property type="entry name" value="HemW-like"/>
</dbReference>
<evidence type="ECO:0000256" key="2">
    <source>
        <dbReference type="ARBA" id="ARBA00014678"/>
    </source>
</evidence>
<dbReference type="SFLD" id="SFLDF00562">
    <property type="entry name" value="HemN-like__clustered_with_heat"/>
    <property type="match status" value="1"/>
</dbReference>
<dbReference type="SFLD" id="SFLDF00288">
    <property type="entry name" value="HemN-like__clustered_with_nucl"/>
    <property type="match status" value="1"/>
</dbReference>
<dbReference type="InterPro" id="IPR007197">
    <property type="entry name" value="rSAM"/>
</dbReference>
<dbReference type="EMBL" id="KV921375">
    <property type="protein sequence ID" value="ORE16770.1"/>
    <property type="molecule type" value="Genomic_DNA"/>
</dbReference>
<organism evidence="12 13">
    <name type="scientific">Rhizopus microsporus</name>
    <dbReference type="NCBI Taxonomy" id="58291"/>
    <lineage>
        <taxon>Eukaryota</taxon>
        <taxon>Fungi</taxon>
        <taxon>Fungi incertae sedis</taxon>
        <taxon>Mucoromycota</taxon>
        <taxon>Mucoromycotina</taxon>
        <taxon>Mucoromycetes</taxon>
        <taxon>Mucorales</taxon>
        <taxon>Mucorineae</taxon>
        <taxon>Rhizopodaceae</taxon>
        <taxon>Rhizopus</taxon>
    </lineage>
</organism>
<dbReference type="SUPFAM" id="SSF102114">
    <property type="entry name" value="Radical SAM enzymes"/>
    <property type="match status" value="1"/>
</dbReference>
<keyword evidence="6" id="KW-0408">Iron</keyword>
<evidence type="ECO:0000256" key="6">
    <source>
        <dbReference type="ARBA" id="ARBA00023004"/>
    </source>
</evidence>
<comment type="function">
    <text evidence="10">May be a heme chaperone, appears to bind heme. Homologous bacterial proteins do not have oxygen-independent coproporphyrinogen-III oxidase activity. Binds 1 [4Fe-4S] cluster. The cluster is coordinated with 3 cysteines and an exchangeable S-adenosyl-L-methionine.</text>
</comment>